<proteinExistence type="predicted"/>
<evidence type="ECO:0000313" key="2">
    <source>
        <dbReference type="Proteomes" id="UP000887116"/>
    </source>
</evidence>
<reference evidence="1" key="1">
    <citation type="submission" date="2020-07" db="EMBL/GenBank/DDBJ databases">
        <title>Multicomponent nature underlies the extraordinary mechanical properties of spider dragline silk.</title>
        <authorList>
            <person name="Kono N."/>
            <person name="Nakamura H."/>
            <person name="Mori M."/>
            <person name="Yoshida Y."/>
            <person name="Ohtoshi R."/>
            <person name="Malay A.D."/>
            <person name="Moran D.A.P."/>
            <person name="Tomita M."/>
            <person name="Numata K."/>
            <person name="Arakawa K."/>
        </authorList>
    </citation>
    <scope>NUCLEOTIDE SEQUENCE</scope>
</reference>
<dbReference type="AlphaFoldDB" id="A0A8X6KIH2"/>
<comment type="caution">
    <text evidence="1">The sequence shown here is derived from an EMBL/GenBank/DDBJ whole genome shotgun (WGS) entry which is preliminary data.</text>
</comment>
<keyword evidence="2" id="KW-1185">Reference proteome</keyword>
<organism evidence="1 2">
    <name type="scientific">Trichonephila clavata</name>
    <name type="common">Joro spider</name>
    <name type="synonym">Nephila clavata</name>
    <dbReference type="NCBI Taxonomy" id="2740835"/>
    <lineage>
        <taxon>Eukaryota</taxon>
        <taxon>Metazoa</taxon>
        <taxon>Ecdysozoa</taxon>
        <taxon>Arthropoda</taxon>
        <taxon>Chelicerata</taxon>
        <taxon>Arachnida</taxon>
        <taxon>Araneae</taxon>
        <taxon>Araneomorphae</taxon>
        <taxon>Entelegynae</taxon>
        <taxon>Araneoidea</taxon>
        <taxon>Nephilidae</taxon>
        <taxon>Trichonephila</taxon>
    </lineage>
</organism>
<name>A0A8X6KIH2_TRICU</name>
<protein>
    <submittedName>
        <fullName evidence="1">Uncharacterized protein</fullName>
    </submittedName>
</protein>
<evidence type="ECO:0000313" key="1">
    <source>
        <dbReference type="EMBL" id="GFQ72903.1"/>
    </source>
</evidence>
<sequence>MRSMSLQRMQVSEMGLQLVAAFSGLRMGIMTKFFQILGSLPERHEVLKMFNRCLLEFSLKCVIIWPKMRSGLRDFFGSRHLIASSSSAAVKSVGIV</sequence>
<accession>A0A8X6KIH2</accession>
<dbReference type="Proteomes" id="UP000887116">
    <property type="component" value="Unassembled WGS sequence"/>
</dbReference>
<dbReference type="EMBL" id="BMAO01011316">
    <property type="protein sequence ID" value="GFQ72903.1"/>
    <property type="molecule type" value="Genomic_DNA"/>
</dbReference>
<gene>
    <name evidence="1" type="ORF">TNCT_212261</name>
</gene>